<evidence type="ECO:0000256" key="1">
    <source>
        <dbReference type="SAM" id="SignalP"/>
    </source>
</evidence>
<feature type="signal peptide" evidence="1">
    <location>
        <begin position="1"/>
        <end position="21"/>
    </location>
</feature>
<gene>
    <name evidence="2" type="ORF">MasN3_00040</name>
</gene>
<dbReference type="EMBL" id="AP026966">
    <property type="protein sequence ID" value="BDT56510.1"/>
    <property type="molecule type" value="Genomic_DNA"/>
</dbReference>
<protein>
    <recommendedName>
        <fullName evidence="4">Secreted protein</fullName>
    </recommendedName>
</protein>
<organism evidence="2 3">
    <name type="scientific">Massilia varians</name>
    <dbReference type="NCBI Taxonomy" id="457921"/>
    <lineage>
        <taxon>Bacteria</taxon>
        <taxon>Pseudomonadati</taxon>
        <taxon>Pseudomonadota</taxon>
        <taxon>Betaproteobacteria</taxon>
        <taxon>Burkholderiales</taxon>
        <taxon>Oxalobacteraceae</taxon>
        <taxon>Telluria group</taxon>
        <taxon>Massilia</taxon>
    </lineage>
</organism>
<keyword evidence="1" id="KW-0732">Signal</keyword>
<reference evidence="2" key="1">
    <citation type="submission" date="2022-11" db="EMBL/GenBank/DDBJ databases">
        <title>Isolation and characterization of PLA-degrading bacterium Massilia sp. from Antarctic soil.</title>
        <authorList>
            <person name="Sato K."/>
            <person name="Gomez-Fuentes C."/>
            <person name="Ahmad S.A."/>
            <person name="Zulkharnain A."/>
        </authorList>
    </citation>
    <scope>NUCLEOTIDE SEQUENCE</scope>
    <source>
        <strain evidence="2">N-3</strain>
    </source>
</reference>
<proteinExistence type="predicted"/>
<sequence>MRLTMKAVLALLCLGLGSAAAAEARLPSDVAKYVEQREGCDHFRGAIPDPSDEQRMQEVKREIRKLCTGTDKKLQQLKRKYAKNQAVLKRLNEFEEQIE</sequence>
<accession>A0ABN6T605</accession>
<dbReference type="Proteomes" id="UP001163336">
    <property type="component" value="Chromosome"/>
</dbReference>
<dbReference type="RefSeq" id="WP_281911192.1">
    <property type="nucleotide sequence ID" value="NZ_AP026966.1"/>
</dbReference>
<evidence type="ECO:0000313" key="2">
    <source>
        <dbReference type="EMBL" id="BDT56510.1"/>
    </source>
</evidence>
<name>A0ABN6T605_9BURK</name>
<evidence type="ECO:0000313" key="3">
    <source>
        <dbReference type="Proteomes" id="UP001163336"/>
    </source>
</evidence>
<feature type="chain" id="PRO_5047159537" description="Secreted protein" evidence="1">
    <location>
        <begin position="22"/>
        <end position="99"/>
    </location>
</feature>
<evidence type="ECO:0008006" key="4">
    <source>
        <dbReference type="Google" id="ProtNLM"/>
    </source>
</evidence>
<keyword evidence="3" id="KW-1185">Reference proteome</keyword>